<gene>
    <name evidence="4" type="ORF">COO92_09290</name>
</gene>
<dbReference type="SMART" id="SM00448">
    <property type="entry name" value="REC"/>
    <property type="match status" value="1"/>
</dbReference>
<feature type="domain" description="EAL" evidence="3">
    <location>
        <begin position="157"/>
        <end position="410"/>
    </location>
</feature>
<dbReference type="SMART" id="SM00052">
    <property type="entry name" value="EAL"/>
    <property type="match status" value="1"/>
</dbReference>
<organism evidence="4 5">
    <name type="scientific">Thalassospira lohafexi</name>
    <dbReference type="NCBI Taxonomy" id="744227"/>
    <lineage>
        <taxon>Bacteria</taxon>
        <taxon>Pseudomonadati</taxon>
        <taxon>Pseudomonadota</taxon>
        <taxon>Alphaproteobacteria</taxon>
        <taxon>Rhodospirillales</taxon>
        <taxon>Thalassospiraceae</taxon>
        <taxon>Thalassospira</taxon>
    </lineage>
</organism>
<dbReference type="CDD" id="cd01948">
    <property type="entry name" value="EAL"/>
    <property type="match status" value="1"/>
</dbReference>
<keyword evidence="1" id="KW-0597">Phosphoprotein</keyword>
<evidence type="ECO:0000313" key="5">
    <source>
        <dbReference type="Proteomes" id="UP000233332"/>
    </source>
</evidence>
<dbReference type="GO" id="GO:0071111">
    <property type="term" value="F:cyclic-guanylate-specific phosphodiesterase activity"/>
    <property type="evidence" value="ECO:0007669"/>
    <property type="project" value="InterPro"/>
</dbReference>
<dbReference type="InterPro" id="IPR011006">
    <property type="entry name" value="CheY-like_superfamily"/>
</dbReference>
<sequence>MPYPRNKLNFLRRLEFPFMEVVGLTRPVILMVDDDEKLLAAVRRTLSGSFDFVTHTDPEAAFEWLVNNRAQIDLIIADLVMPTLDGIGFLKKAARTAPTVPRILLSGNVSNISLREAINQAMVTRVLAKPVSVAVLKDAIERVIQTKCPAPKPATATGISPAMVSAAIDRADFRTVLQPRFRASDLALCGSELLCRMPSLEKEFGIDEIFEACWDHPVIDRLTSQLMALMIDQAPRYRALMEDAASVAVNVSAYSLRNPKFLELLIRFYEKMRMRGVGVTFEVPERQIQPDDHDLLASACRLRERGIALLIDDFGSGNNSLELLRHEVFAGIKLDRDLIGGIMTDFLDDAFVEWIARVCSKLGLSISGKGIENRQLVEKLQIYGITELQGFYLGGPVSLEEWEAAVAVPLSASG</sequence>
<dbReference type="SUPFAM" id="SSF52172">
    <property type="entry name" value="CheY-like"/>
    <property type="match status" value="1"/>
</dbReference>
<evidence type="ECO:0000259" key="3">
    <source>
        <dbReference type="PROSITE" id="PS50883"/>
    </source>
</evidence>
<dbReference type="PROSITE" id="PS50883">
    <property type="entry name" value="EAL"/>
    <property type="match status" value="1"/>
</dbReference>
<dbReference type="InterPro" id="IPR001633">
    <property type="entry name" value="EAL_dom"/>
</dbReference>
<reference evidence="4 5" key="1">
    <citation type="submission" date="2017-09" db="EMBL/GenBank/DDBJ databases">
        <title>Biodiversity and function of Thalassospira species in the particle-attached aromatic-hydrocarbon-degrading consortia from the surface seawater of the China South Sea.</title>
        <authorList>
            <person name="Dong C."/>
            <person name="Lai Q."/>
            <person name="Shao Z."/>
        </authorList>
    </citation>
    <scope>NUCLEOTIDE SEQUENCE [LARGE SCALE GENOMIC DNA]</scope>
    <source>
        <strain evidence="4 5">139Z-12</strain>
    </source>
</reference>
<dbReference type="GO" id="GO:0000160">
    <property type="term" value="P:phosphorelay signal transduction system"/>
    <property type="evidence" value="ECO:0007669"/>
    <property type="project" value="InterPro"/>
</dbReference>
<dbReference type="PANTHER" id="PTHR33121">
    <property type="entry name" value="CYCLIC DI-GMP PHOSPHODIESTERASE PDEF"/>
    <property type="match status" value="1"/>
</dbReference>
<evidence type="ECO:0008006" key="6">
    <source>
        <dbReference type="Google" id="ProtNLM"/>
    </source>
</evidence>
<feature type="modified residue" description="4-aspartylphosphate" evidence="1">
    <location>
        <position position="78"/>
    </location>
</feature>
<accession>A0A2N3L896</accession>
<evidence type="ECO:0000313" key="4">
    <source>
        <dbReference type="EMBL" id="PKR59018.1"/>
    </source>
</evidence>
<dbReference type="InterPro" id="IPR001789">
    <property type="entry name" value="Sig_transdc_resp-reg_receiver"/>
</dbReference>
<dbReference type="AlphaFoldDB" id="A0A2N3L896"/>
<protein>
    <recommendedName>
        <fullName evidence="6">Diguanylate phosphodiesterase</fullName>
    </recommendedName>
</protein>
<dbReference type="PROSITE" id="PS50110">
    <property type="entry name" value="RESPONSE_REGULATORY"/>
    <property type="match status" value="1"/>
</dbReference>
<evidence type="ECO:0000256" key="1">
    <source>
        <dbReference type="PROSITE-ProRule" id="PRU00169"/>
    </source>
</evidence>
<feature type="domain" description="Response regulatory" evidence="2">
    <location>
        <begin position="28"/>
        <end position="144"/>
    </location>
</feature>
<dbReference type="InterPro" id="IPR050706">
    <property type="entry name" value="Cyclic-di-GMP_PDE-like"/>
</dbReference>
<dbReference type="Pfam" id="PF00072">
    <property type="entry name" value="Response_reg"/>
    <property type="match status" value="1"/>
</dbReference>
<dbReference type="SUPFAM" id="SSF141868">
    <property type="entry name" value="EAL domain-like"/>
    <property type="match status" value="1"/>
</dbReference>
<dbReference type="Gene3D" id="3.20.20.450">
    <property type="entry name" value="EAL domain"/>
    <property type="match status" value="1"/>
</dbReference>
<evidence type="ECO:0000259" key="2">
    <source>
        <dbReference type="PROSITE" id="PS50110"/>
    </source>
</evidence>
<dbReference type="InterPro" id="IPR035919">
    <property type="entry name" value="EAL_sf"/>
</dbReference>
<dbReference type="PANTHER" id="PTHR33121:SF79">
    <property type="entry name" value="CYCLIC DI-GMP PHOSPHODIESTERASE PDED-RELATED"/>
    <property type="match status" value="1"/>
</dbReference>
<dbReference type="Proteomes" id="UP000233332">
    <property type="component" value="Unassembled WGS sequence"/>
</dbReference>
<proteinExistence type="predicted"/>
<name>A0A2N3L896_9PROT</name>
<keyword evidence="5" id="KW-1185">Reference proteome</keyword>
<dbReference type="EMBL" id="NXGX01000003">
    <property type="protein sequence ID" value="PKR59018.1"/>
    <property type="molecule type" value="Genomic_DNA"/>
</dbReference>
<dbReference type="Gene3D" id="3.40.50.2300">
    <property type="match status" value="1"/>
</dbReference>
<comment type="caution">
    <text evidence="4">The sequence shown here is derived from an EMBL/GenBank/DDBJ whole genome shotgun (WGS) entry which is preliminary data.</text>
</comment>
<dbReference type="Pfam" id="PF00563">
    <property type="entry name" value="EAL"/>
    <property type="match status" value="1"/>
</dbReference>